<proteinExistence type="predicted"/>
<protein>
    <submittedName>
        <fullName evidence="1">Uncharacterized protein</fullName>
    </submittedName>
</protein>
<evidence type="ECO:0000313" key="1">
    <source>
        <dbReference type="EMBL" id="VFK50167.1"/>
    </source>
</evidence>
<dbReference type="AlphaFoldDB" id="A0A450Z8P1"/>
<sequence>MSIPRFFPEGSIPLPRGAFAEPIGIIAAIRRKNMSALRARIQTGCSLRGHQFFSEFLFFRNLNRRRRQSLDQQSGWTSMRAPASQDMFFRYVENTCLPLLCHMTPQALSSRAKRGIFGHKAVSSLRSLASLGMTALSLHTMNPGSGLSGLGRKHTFFRTISSQSIQAATPLVSPLSTWPLPARVERRITGAVLASARK</sequence>
<dbReference type="EMBL" id="CAADFS010000093">
    <property type="protein sequence ID" value="VFK50167.1"/>
    <property type="molecule type" value="Genomic_DNA"/>
</dbReference>
<organism evidence="1">
    <name type="scientific">Candidatus Kentrum sp. TC</name>
    <dbReference type="NCBI Taxonomy" id="2126339"/>
    <lineage>
        <taxon>Bacteria</taxon>
        <taxon>Pseudomonadati</taxon>
        <taxon>Pseudomonadota</taxon>
        <taxon>Gammaproteobacteria</taxon>
        <taxon>Candidatus Kentrum</taxon>
    </lineage>
</organism>
<reference evidence="1" key="1">
    <citation type="submission" date="2019-02" db="EMBL/GenBank/DDBJ databases">
        <authorList>
            <person name="Gruber-Vodicka R. H."/>
            <person name="Seah K. B. B."/>
        </authorList>
    </citation>
    <scope>NUCLEOTIDE SEQUENCE</scope>
    <source>
        <strain evidence="1">BECK_BZ123</strain>
    </source>
</reference>
<accession>A0A450Z8P1</accession>
<gene>
    <name evidence="1" type="ORF">BECKTC1821D_GA0114238_10936</name>
</gene>
<name>A0A450Z8P1_9GAMM</name>